<accession>A0ABV9K5T2</accession>
<dbReference type="Proteomes" id="UP001596020">
    <property type="component" value="Unassembled WGS sequence"/>
</dbReference>
<dbReference type="RefSeq" id="WP_380077300.1">
    <property type="nucleotide sequence ID" value="NZ_JBHSGO010000030.1"/>
</dbReference>
<reference evidence="3" key="1">
    <citation type="journal article" date="2019" name="Int. J. Syst. Evol. Microbiol.">
        <title>The Global Catalogue of Microorganisms (GCM) 10K type strain sequencing project: providing services to taxonomists for standard genome sequencing and annotation.</title>
        <authorList>
            <consortium name="The Broad Institute Genomics Platform"/>
            <consortium name="The Broad Institute Genome Sequencing Center for Infectious Disease"/>
            <person name="Wu L."/>
            <person name="Ma J."/>
        </authorList>
    </citation>
    <scope>NUCLEOTIDE SEQUENCE [LARGE SCALE GENOMIC DNA]</scope>
    <source>
        <strain evidence="3">CGMCC 4.7357</strain>
    </source>
</reference>
<keyword evidence="1" id="KW-0175">Coiled coil</keyword>
<proteinExistence type="predicted"/>
<protein>
    <submittedName>
        <fullName evidence="2">Uncharacterized protein</fullName>
    </submittedName>
</protein>
<sequence>MKNNNQNKPVNALTAERKGKNNIQVCINGRLKWVCNRETDQNHLRIKDSNTRSLFASKLPNGSEDDQKAPNELFEAYKTYALNKLDNIGQLEVKQLLYYIKLGKRIQARYIDQENKKLKLIKEKVANKEATKMEYNKQWIDKQHHIKQLRLTLKEIMRVAITKLSPKGLSTYKRIISLNNAQKFHIPLHFN</sequence>
<feature type="coiled-coil region" evidence="1">
    <location>
        <begin position="111"/>
        <end position="138"/>
    </location>
</feature>
<evidence type="ECO:0000256" key="1">
    <source>
        <dbReference type="SAM" id="Coils"/>
    </source>
</evidence>
<keyword evidence="3" id="KW-1185">Reference proteome</keyword>
<dbReference type="EMBL" id="JBHSGO010000030">
    <property type="protein sequence ID" value="MFC4665297.1"/>
    <property type="molecule type" value="Genomic_DNA"/>
</dbReference>
<evidence type="ECO:0000313" key="2">
    <source>
        <dbReference type="EMBL" id="MFC4665297.1"/>
    </source>
</evidence>
<comment type="caution">
    <text evidence="2">The sequence shown here is derived from an EMBL/GenBank/DDBJ whole genome shotgun (WGS) entry which is preliminary data.</text>
</comment>
<evidence type="ECO:0000313" key="3">
    <source>
        <dbReference type="Proteomes" id="UP001596020"/>
    </source>
</evidence>
<organism evidence="2 3">
    <name type="scientific">Falsiporphyromonas endometrii</name>
    <dbReference type="NCBI Taxonomy" id="1387297"/>
    <lineage>
        <taxon>Bacteria</taxon>
        <taxon>Pseudomonadati</taxon>
        <taxon>Bacteroidota</taxon>
        <taxon>Bacteroidia</taxon>
        <taxon>Bacteroidales</taxon>
        <taxon>Porphyromonadaceae</taxon>
        <taxon>Falsiporphyromonas</taxon>
    </lineage>
</organism>
<name>A0ABV9K5T2_9PORP</name>
<gene>
    <name evidence="2" type="ORF">ACFO3G_01485</name>
</gene>